<organism evidence="1 2">
    <name type="scientific">Opisthorchis viverrini</name>
    <name type="common">Southeast Asian liver fluke</name>
    <dbReference type="NCBI Taxonomy" id="6198"/>
    <lineage>
        <taxon>Eukaryota</taxon>
        <taxon>Metazoa</taxon>
        <taxon>Spiralia</taxon>
        <taxon>Lophotrochozoa</taxon>
        <taxon>Platyhelminthes</taxon>
        <taxon>Trematoda</taxon>
        <taxon>Digenea</taxon>
        <taxon>Opisthorchiida</taxon>
        <taxon>Opisthorchiata</taxon>
        <taxon>Opisthorchiidae</taxon>
        <taxon>Opisthorchis</taxon>
    </lineage>
</organism>
<name>A0A074ZSS0_OPIVI</name>
<proteinExistence type="predicted"/>
<dbReference type="RefSeq" id="XP_009169837.1">
    <property type="nucleotide sequence ID" value="XM_009171573.1"/>
</dbReference>
<protein>
    <submittedName>
        <fullName evidence="1">Uncharacterized protein</fullName>
    </submittedName>
</protein>
<keyword evidence="2" id="KW-1185">Reference proteome</keyword>
<accession>A0A074ZSS0</accession>
<dbReference type="Proteomes" id="UP000054324">
    <property type="component" value="Unassembled WGS sequence"/>
</dbReference>
<dbReference type="CTD" id="20320522"/>
<evidence type="ECO:0000313" key="2">
    <source>
        <dbReference type="Proteomes" id="UP000054324"/>
    </source>
</evidence>
<dbReference type="EMBL" id="KL596748">
    <property type="protein sequence ID" value="KER26425.1"/>
    <property type="molecule type" value="Genomic_DNA"/>
</dbReference>
<sequence>MASTGHQINHQGLSVSCVRWGEMAEWLEREFTDRKVRGSNPISASRLPLSWLGLPVSIPALVLPSGGMAARHQKGVTAERSQWLLAGTTMSRLRNRSTTIKLED</sequence>
<dbReference type="OrthoDB" id="10391429at2759"/>
<dbReference type="AlphaFoldDB" id="A0A074ZSS0"/>
<evidence type="ECO:0000313" key="1">
    <source>
        <dbReference type="EMBL" id="KER26425.1"/>
    </source>
</evidence>
<dbReference type="KEGG" id="ovi:T265_06340"/>
<reference evidence="1 2" key="1">
    <citation type="submission" date="2013-11" db="EMBL/GenBank/DDBJ databases">
        <title>Opisthorchis viverrini - life in the bile duct.</title>
        <authorList>
            <person name="Young N.D."/>
            <person name="Nagarajan N."/>
            <person name="Lin S.J."/>
            <person name="Korhonen P.K."/>
            <person name="Jex A.R."/>
            <person name="Hall R.S."/>
            <person name="Safavi-Hemami H."/>
            <person name="Kaewkong W."/>
            <person name="Bertrand D."/>
            <person name="Gao S."/>
            <person name="Seet Q."/>
            <person name="Wongkham S."/>
            <person name="Teh B.T."/>
            <person name="Wongkham C."/>
            <person name="Intapan P.M."/>
            <person name="Maleewong W."/>
            <person name="Yang X."/>
            <person name="Hu M."/>
            <person name="Wang Z."/>
            <person name="Hofmann A."/>
            <person name="Sternberg P.W."/>
            <person name="Tan P."/>
            <person name="Wang J."/>
            <person name="Gasser R.B."/>
        </authorList>
    </citation>
    <scope>NUCLEOTIDE SEQUENCE [LARGE SCALE GENOMIC DNA]</scope>
</reference>
<dbReference type="GeneID" id="20320522"/>
<gene>
    <name evidence="1" type="ORF">T265_06340</name>
</gene>